<dbReference type="EMBL" id="CAJNOC010000553">
    <property type="protein sequence ID" value="CAF0775923.1"/>
    <property type="molecule type" value="Genomic_DNA"/>
</dbReference>
<keyword evidence="1" id="KW-0812">Transmembrane</keyword>
<feature type="transmembrane region" description="Helical" evidence="1">
    <location>
        <begin position="69"/>
        <end position="88"/>
    </location>
</feature>
<evidence type="ECO:0000313" key="3">
    <source>
        <dbReference type="Proteomes" id="UP000663879"/>
    </source>
</evidence>
<dbReference type="Proteomes" id="UP000663879">
    <property type="component" value="Unassembled WGS sequence"/>
</dbReference>
<gene>
    <name evidence="2" type="ORF">OXX778_LOCUS5201</name>
</gene>
<organism evidence="2 3">
    <name type="scientific">Brachionus calyciflorus</name>
    <dbReference type="NCBI Taxonomy" id="104777"/>
    <lineage>
        <taxon>Eukaryota</taxon>
        <taxon>Metazoa</taxon>
        <taxon>Spiralia</taxon>
        <taxon>Gnathifera</taxon>
        <taxon>Rotifera</taxon>
        <taxon>Eurotatoria</taxon>
        <taxon>Monogononta</taxon>
        <taxon>Pseudotrocha</taxon>
        <taxon>Ploima</taxon>
        <taxon>Brachionidae</taxon>
        <taxon>Brachionus</taxon>
    </lineage>
</organism>
<proteinExistence type="predicted"/>
<sequence length="93" mass="11043">MSSSLSLITSSVSILIAKVYTIYINLIFNTIKLNDQRQAKYKSRRQNRTTFIIQLFKLKPKFDIRKFEYKLKVVNVFTFIRGLFIQIIDLNSF</sequence>
<comment type="caution">
    <text evidence="2">The sequence shown here is derived from an EMBL/GenBank/DDBJ whole genome shotgun (WGS) entry which is preliminary data.</text>
</comment>
<protein>
    <recommendedName>
        <fullName evidence="4">Transmembrane protein</fullName>
    </recommendedName>
</protein>
<keyword evidence="1" id="KW-1133">Transmembrane helix</keyword>
<keyword evidence="3" id="KW-1185">Reference proteome</keyword>
<evidence type="ECO:0008006" key="4">
    <source>
        <dbReference type="Google" id="ProtNLM"/>
    </source>
</evidence>
<keyword evidence="1" id="KW-0472">Membrane</keyword>
<accession>A0A813QZY2</accession>
<name>A0A813QZY2_9BILA</name>
<evidence type="ECO:0000256" key="1">
    <source>
        <dbReference type="SAM" id="Phobius"/>
    </source>
</evidence>
<reference evidence="2" key="1">
    <citation type="submission" date="2021-02" db="EMBL/GenBank/DDBJ databases">
        <authorList>
            <person name="Nowell W R."/>
        </authorList>
    </citation>
    <scope>NUCLEOTIDE SEQUENCE</scope>
    <source>
        <strain evidence="2">Ploen Becks lab</strain>
    </source>
</reference>
<feature type="transmembrane region" description="Helical" evidence="1">
    <location>
        <begin position="6"/>
        <end position="28"/>
    </location>
</feature>
<dbReference type="AlphaFoldDB" id="A0A813QZY2"/>
<evidence type="ECO:0000313" key="2">
    <source>
        <dbReference type="EMBL" id="CAF0775923.1"/>
    </source>
</evidence>